<keyword evidence="1" id="KW-0472">Membrane</keyword>
<dbReference type="HOGENOM" id="CLU_960521_0_0_1"/>
<accession>G0N6I0</accession>
<evidence type="ECO:0000313" key="2">
    <source>
        <dbReference type="EMBL" id="EGT53802.1"/>
    </source>
</evidence>
<dbReference type="Proteomes" id="UP000008068">
    <property type="component" value="Unassembled WGS sequence"/>
</dbReference>
<feature type="transmembrane region" description="Helical" evidence="1">
    <location>
        <begin position="103"/>
        <end position="127"/>
    </location>
</feature>
<organism evidence="3">
    <name type="scientific">Caenorhabditis brenneri</name>
    <name type="common">Nematode worm</name>
    <dbReference type="NCBI Taxonomy" id="135651"/>
    <lineage>
        <taxon>Eukaryota</taxon>
        <taxon>Metazoa</taxon>
        <taxon>Ecdysozoa</taxon>
        <taxon>Nematoda</taxon>
        <taxon>Chromadorea</taxon>
        <taxon>Rhabditida</taxon>
        <taxon>Rhabditina</taxon>
        <taxon>Rhabditomorpha</taxon>
        <taxon>Rhabditoidea</taxon>
        <taxon>Rhabditidae</taxon>
        <taxon>Peloderinae</taxon>
        <taxon>Caenorhabditis</taxon>
    </lineage>
</organism>
<dbReference type="SUPFAM" id="SSF81321">
    <property type="entry name" value="Family A G protein-coupled receptor-like"/>
    <property type="match status" value="1"/>
</dbReference>
<feature type="transmembrane region" description="Helical" evidence="1">
    <location>
        <begin position="197"/>
        <end position="221"/>
    </location>
</feature>
<evidence type="ECO:0000313" key="3">
    <source>
        <dbReference type="Proteomes" id="UP000008068"/>
    </source>
</evidence>
<evidence type="ECO:0008006" key="4">
    <source>
        <dbReference type="Google" id="ProtNLM"/>
    </source>
</evidence>
<gene>
    <name evidence="2" type="ORF">CAEBREN_17139</name>
</gene>
<protein>
    <recommendedName>
        <fullName evidence="4">G-protein coupled receptors family 1 profile domain-containing protein</fullName>
    </recommendedName>
</protein>
<keyword evidence="3" id="KW-1185">Reference proteome</keyword>
<sequence length="290" mass="33081">MFQWNDVHTTMMSYIVLGVITFIIIIPLVCTILMRRQLRVRKEFHLIACVSLLDGFYVIVNVYNSAWRIWTPSYALMPLTAAIDRFIAITFGKWYYSPRPSRIYNSVLCGAPSLISLALGLINFFMIKLTSVGNDPVSSLCFSSGLIHPAFSTAYYLTKWIALVAAPVVFLIVLFLHKTDVRMHAATTDWKIKVRDAYMPMAVSTFLTIFLLLIPDMLLVYLPSKSLLLTTVLYAFMLIKLLAYDLCFLFMNNQLKVEVKKMWCTCFVSNQITPFIVSDSFFSKTATTTV</sequence>
<dbReference type="AlphaFoldDB" id="G0N6I0"/>
<dbReference type="eggNOG" id="ENOG502TID6">
    <property type="taxonomic scope" value="Eukaryota"/>
</dbReference>
<dbReference type="InParanoid" id="G0N6I0"/>
<feature type="transmembrane region" description="Helical" evidence="1">
    <location>
        <begin position="227"/>
        <end position="251"/>
    </location>
</feature>
<evidence type="ECO:0000256" key="1">
    <source>
        <dbReference type="SAM" id="Phobius"/>
    </source>
</evidence>
<feature type="transmembrane region" description="Helical" evidence="1">
    <location>
        <begin position="75"/>
        <end position="96"/>
    </location>
</feature>
<proteinExistence type="predicted"/>
<feature type="transmembrane region" description="Helical" evidence="1">
    <location>
        <begin position="12"/>
        <end position="34"/>
    </location>
</feature>
<keyword evidence="1" id="KW-0812">Transmembrane</keyword>
<dbReference type="OMA" id="VITRTEC"/>
<feature type="transmembrane region" description="Helical" evidence="1">
    <location>
        <begin position="46"/>
        <end position="63"/>
    </location>
</feature>
<name>G0N6I0_CAEBE</name>
<dbReference type="FunCoup" id="G0N6I0">
    <property type="interactions" value="1701"/>
</dbReference>
<reference evidence="3" key="1">
    <citation type="submission" date="2011-07" db="EMBL/GenBank/DDBJ databases">
        <authorList>
            <consortium name="Caenorhabditis brenneri Sequencing and Analysis Consortium"/>
            <person name="Wilson R.K."/>
        </authorList>
    </citation>
    <scope>NUCLEOTIDE SEQUENCE [LARGE SCALE GENOMIC DNA]</scope>
    <source>
        <strain evidence="3">PB2801</strain>
    </source>
</reference>
<feature type="transmembrane region" description="Helical" evidence="1">
    <location>
        <begin position="154"/>
        <end position="176"/>
    </location>
</feature>
<dbReference type="EMBL" id="GL379844">
    <property type="protein sequence ID" value="EGT53802.1"/>
    <property type="molecule type" value="Genomic_DNA"/>
</dbReference>
<keyword evidence="1" id="KW-1133">Transmembrane helix</keyword>